<evidence type="ECO:0000259" key="1">
    <source>
        <dbReference type="Pfam" id="PF00483"/>
    </source>
</evidence>
<evidence type="ECO:0000313" key="3">
    <source>
        <dbReference type="Proteomes" id="UP000001208"/>
    </source>
</evidence>
<feature type="domain" description="Nucleotidyl transferase" evidence="1">
    <location>
        <begin position="2"/>
        <end position="237"/>
    </location>
</feature>
<sequence length="249" mass="28178">MKAMIFAAGLGTRLRPLTETRPKALVEIQGVSLLELAIRYLMAYGVREIVVNVHHHAAQIVEFIREKNSFGINIAISDETNLLLDTGGGLKKARDFFNSHEPFFVINTDILTDLNLCYFYDHHVHAKSLATLAVRNRESSRYLLFDENHQLAGWRNQKTGEEILVLDDLAKPLSQLAFSGVHVVSPQIFDLMNETGKFSIIDAYLRLAKQAKIIGFLHDQSIWMDVGKVPELERAATMLNSLRWFSSNP</sequence>
<dbReference type="STRING" id="517418.Ctha_0879"/>
<dbReference type="KEGG" id="cts:Ctha_0879"/>
<protein>
    <submittedName>
        <fullName evidence="2">Nucleotidyl transferase</fullName>
    </submittedName>
</protein>
<proteinExistence type="predicted"/>
<keyword evidence="2" id="KW-0808">Transferase</keyword>
<dbReference type="SUPFAM" id="SSF53448">
    <property type="entry name" value="Nucleotide-diphospho-sugar transferases"/>
    <property type="match status" value="1"/>
</dbReference>
<dbReference type="Pfam" id="PF00483">
    <property type="entry name" value="NTP_transferase"/>
    <property type="match status" value="1"/>
</dbReference>
<dbReference type="Gene3D" id="3.90.550.10">
    <property type="entry name" value="Spore Coat Polysaccharide Biosynthesis Protein SpsA, Chain A"/>
    <property type="match status" value="1"/>
</dbReference>
<dbReference type="eggNOG" id="COG1208">
    <property type="taxonomic scope" value="Bacteria"/>
</dbReference>
<dbReference type="InterPro" id="IPR005835">
    <property type="entry name" value="NTP_transferase_dom"/>
</dbReference>
<organism evidence="2 3">
    <name type="scientific">Chloroherpeton thalassium (strain ATCC 35110 / GB-78)</name>
    <dbReference type="NCBI Taxonomy" id="517418"/>
    <lineage>
        <taxon>Bacteria</taxon>
        <taxon>Pseudomonadati</taxon>
        <taxon>Chlorobiota</taxon>
        <taxon>Chlorobiia</taxon>
        <taxon>Chlorobiales</taxon>
        <taxon>Chloroherpetonaceae</taxon>
        <taxon>Chloroherpeton</taxon>
    </lineage>
</organism>
<name>B3QWY3_CHLT3</name>
<reference evidence="2 3" key="1">
    <citation type="submission" date="2008-06" db="EMBL/GenBank/DDBJ databases">
        <title>Complete sequence of Chloroherpeton thalassium ATCC 35110.</title>
        <authorList>
            <consortium name="US DOE Joint Genome Institute"/>
            <person name="Lucas S."/>
            <person name="Copeland A."/>
            <person name="Lapidus A."/>
            <person name="Glavina del Rio T."/>
            <person name="Dalin E."/>
            <person name="Tice H."/>
            <person name="Bruce D."/>
            <person name="Goodwin L."/>
            <person name="Pitluck S."/>
            <person name="Schmutz J."/>
            <person name="Larimer F."/>
            <person name="Land M."/>
            <person name="Hauser L."/>
            <person name="Kyrpides N."/>
            <person name="Mikhailova N."/>
            <person name="Liu Z."/>
            <person name="Li T."/>
            <person name="Zhao F."/>
            <person name="Overmann J."/>
            <person name="Bryant D.A."/>
            <person name="Richardson P."/>
        </authorList>
    </citation>
    <scope>NUCLEOTIDE SEQUENCE [LARGE SCALE GENOMIC DNA]</scope>
    <source>
        <strain evidence="3">ATCC 35110 / GB-78</strain>
    </source>
</reference>
<dbReference type="InterPro" id="IPR050486">
    <property type="entry name" value="Mannose-1P_guanyltransferase"/>
</dbReference>
<dbReference type="HOGENOM" id="CLU_029499_2_1_10"/>
<dbReference type="EMBL" id="CP001100">
    <property type="protein sequence ID" value="ACF13347.1"/>
    <property type="molecule type" value="Genomic_DNA"/>
</dbReference>
<accession>B3QWY3</accession>
<dbReference type="PANTHER" id="PTHR22572">
    <property type="entry name" value="SUGAR-1-PHOSPHATE GUANYL TRANSFERASE"/>
    <property type="match status" value="1"/>
</dbReference>
<dbReference type="RefSeq" id="WP_012499431.1">
    <property type="nucleotide sequence ID" value="NC_011026.1"/>
</dbReference>
<dbReference type="AlphaFoldDB" id="B3QWY3"/>
<gene>
    <name evidence="2" type="ordered locus">Ctha_0879</name>
</gene>
<keyword evidence="3" id="KW-1185">Reference proteome</keyword>
<dbReference type="OrthoDB" id="9813880at2"/>
<dbReference type="Proteomes" id="UP000001208">
    <property type="component" value="Chromosome"/>
</dbReference>
<dbReference type="CDD" id="cd06422">
    <property type="entry name" value="NTP_transferase_like_1"/>
    <property type="match status" value="1"/>
</dbReference>
<dbReference type="GO" id="GO:0016740">
    <property type="term" value="F:transferase activity"/>
    <property type="evidence" value="ECO:0007669"/>
    <property type="project" value="UniProtKB-KW"/>
</dbReference>
<dbReference type="InterPro" id="IPR029044">
    <property type="entry name" value="Nucleotide-diphossugar_trans"/>
</dbReference>
<evidence type="ECO:0000313" key="2">
    <source>
        <dbReference type="EMBL" id="ACF13347.1"/>
    </source>
</evidence>